<feature type="domain" description="YqgF/RNase H-like" evidence="6">
    <location>
        <begin position="2"/>
        <end position="100"/>
    </location>
</feature>
<dbReference type="GO" id="GO:0005829">
    <property type="term" value="C:cytosol"/>
    <property type="evidence" value="ECO:0007669"/>
    <property type="project" value="TreeGrafter"/>
</dbReference>
<proteinExistence type="inferred from homology"/>
<keyword evidence="8" id="KW-1185">Reference proteome</keyword>
<dbReference type="SUPFAM" id="SSF53098">
    <property type="entry name" value="Ribonuclease H-like"/>
    <property type="match status" value="1"/>
</dbReference>
<dbReference type="GO" id="GO:0016788">
    <property type="term" value="F:hydrolase activity, acting on ester bonds"/>
    <property type="evidence" value="ECO:0007669"/>
    <property type="project" value="UniProtKB-UniRule"/>
</dbReference>
<dbReference type="PANTHER" id="PTHR33317">
    <property type="entry name" value="POLYNUCLEOTIDYL TRANSFERASE, RIBONUCLEASE H-LIKE SUPERFAMILY PROTEIN"/>
    <property type="match status" value="1"/>
</dbReference>
<comment type="caution">
    <text evidence="7">The sequence shown here is derived from an EMBL/GenBank/DDBJ whole genome shotgun (WGS) entry which is preliminary data.</text>
</comment>
<dbReference type="GO" id="GO:0004518">
    <property type="term" value="F:nuclease activity"/>
    <property type="evidence" value="ECO:0007669"/>
    <property type="project" value="UniProtKB-KW"/>
</dbReference>
<keyword evidence="1 5" id="KW-0963">Cytoplasm</keyword>
<dbReference type="GO" id="GO:0000967">
    <property type="term" value="P:rRNA 5'-end processing"/>
    <property type="evidence" value="ECO:0007669"/>
    <property type="project" value="UniProtKB-UniRule"/>
</dbReference>
<reference evidence="7 8" key="1">
    <citation type="submission" date="2016-12" db="EMBL/GenBank/DDBJ databases">
        <title>Trade-off between light-utilization and light-protection in marine flavobacteria.</title>
        <authorList>
            <person name="Kumagai Y."/>
            <person name="Yoshizawa S."/>
            <person name="Kogure K."/>
            <person name="Iwasaki W."/>
        </authorList>
    </citation>
    <scope>NUCLEOTIDE SEQUENCE [LARGE SCALE GENOMIC DNA]</scope>
    <source>
        <strain evidence="7 8">NBRC 108759</strain>
    </source>
</reference>
<keyword evidence="7" id="KW-0547">Nucleotide-binding</keyword>
<dbReference type="InterPro" id="IPR006641">
    <property type="entry name" value="YqgF/RNaseH-like_dom"/>
</dbReference>
<evidence type="ECO:0000256" key="3">
    <source>
        <dbReference type="ARBA" id="ARBA00022722"/>
    </source>
</evidence>
<dbReference type="InterPro" id="IPR005227">
    <property type="entry name" value="YqgF"/>
</dbReference>
<sequence>MGRILAIDFGKVRTGIAITDELQIIASGLTTVKTDKLLTFLKEYTSKEDVELFLLGKPKQMDNSDSESEVLILPFLEKLQKEIPLIPIKRIDERFTSKMAFQTMVDGGLKKKQRRNKALVDEISATIILQSYLYNQ</sequence>
<dbReference type="NCBIfam" id="TIGR00250">
    <property type="entry name" value="RNAse_H_YqgF"/>
    <property type="match status" value="1"/>
</dbReference>
<evidence type="ECO:0000313" key="7">
    <source>
        <dbReference type="EMBL" id="PQJ77696.1"/>
    </source>
</evidence>
<dbReference type="PANTHER" id="PTHR33317:SF4">
    <property type="entry name" value="POLYNUCLEOTIDYL TRANSFERASE, RIBONUCLEASE H-LIKE SUPERFAMILY PROTEIN"/>
    <property type="match status" value="1"/>
</dbReference>
<evidence type="ECO:0000256" key="4">
    <source>
        <dbReference type="ARBA" id="ARBA00022801"/>
    </source>
</evidence>
<keyword evidence="3 5" id="KW-0540">Nuclease</keyword>
<dbReference type="Gene3D" id="3.30.420.140">
    <property type="entry name" value="YqgF/RNase H-like domain"/>
    <property type="match status" value="1"/>
</dbReference>
<dbReference type="EC" id="3.1.-.-" evidence="5"/>
<dbReference type="SMART" id="SM00732">
    <property type="entry name" value="YqgFc"/>
    <property type="match status" value="1"/>
</dbReference>
<protein>
    <recommendedName>
        <fullName evidence="5">Putative pre-16S rRNA nuclease</fullName>
        <ecNumber evidence="5">3.1.-.-</ecNumber>
    </recommendedName>
</protein>
<accession>A0A2S7WJT4</accession>
<dbReference type="GO" id="GO:0004386">
    <property type="term" value="F:helicase activity"/>
    <property type="evidence" value="ECO:0007669"/>
    <property type="project" value="UniProtKB-KW"/>
</dbReference>
<evidence type="ECO:0000313" key="8">
    <source>
        <dbReference type="Proteomes" id="UP000238882"/>
    </source>
</evidence>
<gene>
    <name evidence="7" type="ORF">BTO18_00190</name>
</gene>
<evidence type="ECO:0000259" key="6">
    <source>
        <dbReference type="SMART" id="SM00732"/>
    </source>
</evidence>
<dbReference type="InterPro" id="IPR037027">
    <property type="entry name" value="YqgF/RNaseH-like_dom_sf"/>
</dbReference>
<keyword evidence="2 5" id="KW-0690">Ribosome biogenesis</keyword>
<comment type="function">
    <text evidence="5">Could be a nuclease involved in processing of the 5'-end of pre-16S rRNA.</text>
</comment>
<dbReference type="AlphaFoldDB" id="A0A2S7WJT4"/>
<dbReference type="EMBL" id="MSCN01000001">
    <property type="protein sequence ID" value="PQJ77696.1"/>
    <property type="molecule type" value="Genomic_DNA"/>
</dbReference>
<comment type="similarity">
    <text evidence="5">Belongs to the YqgF HJR family.</text>
</comment>
<dbReference type="OrthoDB" id="9796140at2"/>
<dbReference type="Pfam" id="PF03652">
    <property type="entry name" value="RuvX"/>
    <property type="match status" value="1"/>
</dbReference>
<dbReference type="Proteomes" id="UP000238882">
    <property type="component" value="Unassembled WGS sequence"/>
</dbReference>
<keyword evidence="7" id="KW-0347">Helicase</keyword>
<keyword evidence="7" id="KW-0067">ATP-binding</keyword>
<dbReference type="CDD" id="cd16964">
    <property type="entry name" value="YqgF"/>
    <property type="match status" value="1"/>
</dbReference>
<comment type="subcellular location">
    <subcellularLocation>
        <location evidence="5">Cytoplasm</location>
    </subcellularLocation>
</comment>
<keyword evidence="4 5" id="KW-0378">Hydrolase</keyword>
<dbReference type="InterPro" id="IPR012337">
    <property type="entry name" value="RNaseH-like_sf"/>
</dbReference>
<name>A0A2S7WJT4_9FLAO</name>
<evidence type="ECO:0000256" key="5">
    <source>
        <dbReference type="HAMAP-Rule" id="MF_00651"/>
    </source>
</evidence>
<dbReference type="HAMAP" id="MF_00651">
    <property type="entry name" value="Nuclease_YqgF"/>
    <property type="match status" value="1"/>
</dbReference>
<evidence type="ECO:0000256" key="2">
    <source>
        <dbReference type="ARBA" id="ARBA00022517"/>
    </source>
</evidence>
<organism evidence="7 8">
    <name type="scientific">Polaribacter porphyrae</name>
    <dbReference type="NCBI Taxonomy" id="1137780"/>
    <lineage>
        <taxon>Bacteria</taxon>
        <taxon>Pseudomonadati</taxon>
        <taxon>Bacteroidota</taxon>
        <taxon>Flavobacteriia</taxon>
        <taxon>Flavobacteriales</taxon>
        <taxon>Flavobacteriaceae</taxon>
    </lineage>
</organism>
<evidence type="ECO:0000256" key="1">
    <source>
        <dbReference type="ARBA" id="ARBA00022490"/>
    </source>
</evidence>
<dbReference type="RefSeq" id="WP_105014278.1">
    <property type="nucleotide sequence ID" value="NZ_MSCN01000001.1"/>
</dbReference>